<accession>A0A846MRN6</accession>
<feature type="domain" description="SGNH hydrolase-type esterase" evidence="2">
    <location>
        <begin position="245"/>
        <end position="394"/>
    </location>
</feature>
<protein>
    <submittedName>
        <fullName evidence="3">Lysophospholipase L1-like esterase</fullName>
    </submittedName>
</protein>
<dbReference type="PANTHER" id="PTHR30383:SF29">
    <property type="entry name" value="SGNH HYDROLASE-TYPE ESTERASE DOMAIN-CONTAINING PROTEIN"/>
    <property type="match status" value="1"/>
</dbReference>
<reference evidence="3 4" key="1">
    <citation type="submission" date="2020-03" db="EMBL/GenBank/DDBJ databases">
        <title>Genomic Encyclopedia of Type Strains, Phase IV (KMG-IV): sequencing the most valuable type-strain genomes for metagenomic binning, comparative biology and taxonomic classification.</title>
        <authorList>
            <person name="Goeker M."/>
        </authorList>
    </citation>
    <scope>NUCLEOTIDE SEQUENCE [LARGE SCALE GENOMIC DNA]</scope>
    <source>
        <strain evidence="3 4">DSM 5718</strain>
    </source>
</reference>
<dbReference type="Gene3D" id="2.60.120.1360">
    <property type="match status" value="1"/>
</dbReference>
<dbReference type="Proteomes" id="UP000537126">
    <property type="component" value="Unassembled WGS sequence"/>
</dbReference>
<sequence length="415" mass="47146">MSFTKWHRSLVFSLLLVSSMLYCRQQAPFALQASYSSRVPIDSNANVIIYDTSHAYKHFLQAFDSLIKHRSRSLRILHLGDSHIQADFFPHKLRQLLQQNPLLGNAGRGYFFPARLAGAGADPLNIPGQYYFGSWHGCRSILSDSCSCGIAGMSALTFQPTATYTFNLDSMYTSCRRIKIYYDTQNNSSYYPVLWAGMRWHLPRRIHRQGYAEFLVDAPPPYTLGFQRLQLTQRFFRLQGIIVENNNSGVLYHSAGLNGATVASYLRCPELIEQIAALAPDLVIVSLGTNDAYRQKFNDRQFKEDYRELVRRIRKAAPSCNILLTTPGDCYFQRQYANPHIATAVQRLKELAQEEDLLLWDWFAVMGGSGSIVAWKNAGLANPDLVHLLLPGYELQGALLYDALIQLYKQYKSSL</sequence>
<evidence type="ECO:0000313" key="4">
    <source>
        <dbReference type="Proteomes" id="UP000537126"/>
    </source>
</evidence>
<feature type="signal peptide" evidence="1">
    <location>
        <begin position="1"/>
        <end position="23"/>
    </location>
</feature>
<feature type="chain" id="PRO_5032360562" evidence="1">
    <location>
        <begin position="24"/>
        <end position="415"/>
    </location>
</feature>
<dbReference type="EMBL" id="JAASRN010000002">
    <property type="protein sequence ID" value="NIK74125.1"/>
    <property type="molecule type" value="Genomic_DNA"/>
</dbReference>
<gene>
    <name evidence="3" type="ORF">FHS56_001638</name>
</gene>
<dbReference type="AlphaFoldDB" id="A0A846MRN6"/>
<comment type="caution">
    <text evidence="3">The sequence shown here is derived from an EMBL/GenBank/DDBJ whole genome shotgun (WGS) entry which is preliminary data.</text>
</comment>
<organism evidence="3 4">
    <name type="scientific">Thermonema lapsum</name>
    <dbReference type="NCBI Taxonomy" id="28195"/>
    <lineage>
        <taxon>Bacteria</taxon>
        <taxon>Pseudomonadati</taxon>
        <taxon>Bacteroidota</taxon>
        <taxon>Cytophagia</taxon>
        <taxon>Cytophagales</taxon>
        <taxon>Thermonemataceae</taxon>
        <taxon>Thermonema</taxon>
    </lineage>
</organism>
<dbReference type="RefSeq" id="WP_166919499.1">
    <property type="nucleotide sequence ID" value="NZ_JAASRN010000002.1"/>
</dbReference>
<name>A0A846MRN6_9BACT</name>
<evidence type="ECO:0000313" key="3">
    <source>
        <dbReference type="EMBL" id="NIK74125.1"/>
    </source>
</evidence>
<keyword evidence="4" id="KW-1185">Reference proteome</keyword>
<dbReference type="InterPro" id="IPR036514">
    <property type="entry name" value="SGNH_hydro_sf"/>
</dbReference>
<dbReference type="InterPro" id="IPR051532">
    <property type="entry name" value="Ester_Hydrolysis_Enzymes"/>
</dbReference>
<proteinExistence type="predicted"/>
<dbReference type="PANTHER" id="PTHR30383">
    <property type="entry name" value="THIOESTERASE 1/PROTEASE 1/LYSOPHOSPHOLIPASE L1"/>
    <property type="match status" value="1"/>
</dbReference>
<evidence type="ECO:0000259" key="2">
    <source>
        <dbReference type="Pfam" id="PF13472"/>
    </source>
</evidence>
<dbReference type="Pfam" id="PF13472">
    <property type="entry name" value="Lipase_GDSL_2"/>
    <property type="match status" value="1"/>
</dbReference>
<keyword evidence="1" id="KW-0732">Signal</keyword>
<dbReference type="SUPFAM" id="SSF52266">
    <property type="entry name" value="SGNH hydrolase"/>
    <property type="match status" value="1"/>
</dbReference>
<evidence type="ECO:0000256" key="1">
    <source>
        <dbReference type="SAM" id="SignalP"/>
    </source>
</evidence>
<dbReference type="InterPro" id="IPR013830">
    <property type="entry name" value="SGNH_hydro"/>
</dbReference>
<dbReference type="GO" id="GO:0016788">
    <property type="term" value="F:hydrolase activity, acting on ester bonds"/>
    <property type="evidence" value="ECO:0007669"/>
    <property type="project" value="UniProtKB-ARBA"/>
</dbReference>
<dbReference type="Gene3D" id="3.40.50.1110">
    <property type="entry name" value="SGNH hydrolase"/>
    <property type="match status" value="1"/>
</dbReference>